<dbReference type="Proteomes" id="UP000812966">
    <property type="component" value="Unassembled WGS sequence"/>
</dbReference>
<dbReference type="CDD" id="cd00121">
    <property type="entry name" value="MATH"/>
    <property type="match status" value="1"/>
</dbReference>
<accession>A0A8K0NQD6</accession>
<feature type="domain" description="MATH" evidence="2">
    <location>
        <begin position="34"/>
        <end position="190"/>
    </location>
</feature>
<feature type="compositionally biased region" description="Polar residues" evidence="1">
    <location>
        <begin position="438"/>
        <end position="453"/>
    </location>
</feature>
<keyword evidence="4" id="KW-1185">Reference proteome</keyword>
<reference evidence="3" key="1">
    <citation type="submission" date="2020-04" db="EMBL/GenBank/DDBJ databases">
        <title>Analysis of mating type loci in Filobasidium floriforme.</title>
        <authorList>
            <person name="Nowrousian M."/>
        </authorList>
    </citation>
    <scope>NUCLEOTIDE SEQUENCE</scope>
    <source>
        <strain evidence="3">CBS 6242</strain>
    </source>
</reference>
<feature type="region of interest" description="Disordered" evidence="1">
    <location>
        <begin position="293"/>
        <end position="360"/>
    </location>
</feature>
<dbReference type="EMBL" id="JABELV010000219">
    <property type="protein sequence ID" value="KAG7527914.1"/>
    <property type="molecule type" value="Genomic_DNA"/>
</dbReference>
<dbReference type="SUPFAM" id="SSF49599">
    <property type="entry name" value="TRAF domain-like"/>
    <property type="match status" value="1"/>
</dbReference>
<name>A0A8K0NQD6_9TREE</name>
<evidence type="ECO:0000256" key="1">
    <source>
        <dbReference type="SAM" id="MobiDB-lite"/>
    </source>
</evidence>
<evidence type="ECO:0000313" key="3">
    <source>
        <dbReference type="EMBL" id="KAG7527914.1"/>
    </source>
</evidence>
<sequence>MANLSQISTNRGESVMHTFPMSDTPTLDFAETQSVTLEWKLSGLKHVYESTEGVTKSKCIKSAVFGDPDHLWEIIFEPTAGPVGPSPNSLTTPAPGDMSSFYLSAVPTKEEQASGIKGKWVRKGIWAFRFDVRVGGKGGQSIAYKEAATHVFSSKTVNWGWQSFAKRNTLYYNAPSAVRESDSFIITCTVSANSGPPAGAWLGYNISNSTWQTDPGSPGYTYAPKGFEASGSGWRGSEGGWKGVGGGNGAMGGERRVVPKELVDAVARTFDREVYSDVEFVLPDRKRRKVVVAGRNSTVPQDGARALSGTGSNTLAGHVSTDAGMNLNTLSSSPSAMPGQGHTLGEATPPTETREEAQGDKGYKTIWANKEFLRRSEYFESMLEGGFSETAGVASPIQDLHVDDEELPEDSDMEEECLSDDEDEEPMIRSNLGDASRPATQNRNQAGSASSAVGPTKTKIVVRDAAFRTWYALIYYLYTDVIVFAPLSSSFIEKSDTVDTALPARTSRQTDRSENQILKGIKGRKEWLETWMTEMDTRAEGTPEPVPCSAKAIYRLADKLDLPRLRQRAFQHIISQLTVQNCPFEVFTNFSATYEQVRKVEIAFFLHHWNEIKDSNAMVNLWQQIRLGRFDAFTEIWPHIVSNLSFVPSAPSSDR</sequence>
<dbReference type="PANTHER" id="PTHR24413">
    <property type="entry name" value="SPECKLE-TYPE POZ PROTEIN"/>
    <property type="match status" value="1"/>
</dbReference>
<dbReference type="Gene3D" id="2.60.210.10">
    <property type="entry name" value="Apoptosis, Tumor Necrosis Factor Receptor Associated Protein 2, Chain A"/>
    <property type="match status" value="1"/>
</dbReference>
<dbReference type="InterPro" id="IPR008974">
    <property type="entry name" value="TRAF-like"/>
</dbReference>
<dbReference type="AlphaFoldDB" id="A0A8K0NQD6"/>
<feature type="region of interest" description="Disordered" evidence="1">
    <location>
        <begin position="404"/>
        <end position="454"/>
    </location>
</feature>
<feature type="compositionally biased region" description="Polar residues" evidence="1">
    <location>
        <begin position="326"/>
        <end position="335"/>
    </location>
</feature>
<dbReference type="PROSITE" id="PS50144">
    <property type="entry name" value="MATH"/>
    <property type="match status" value="1"/>
</dbReference>
<comment type="caution">
    <text evidence="3">The sequence shown here is derived from an EMBL/GenBank/DDBJ whole genome shotgun (WGS) entry which is preliminary data.</text>
</comment>
<evidence type="ECO:0000259" key="2">
    <source>
        <dbReference type="PROSITE" id="PS50144"/>
    </source>
</evidence>
<feature type="compositionally biased region" description="Acidic residues" evidence="1">
    <location>
        <begin position="404"/>
        <end position="425"/>
    </location>
</feature>
<gene>
    <name evidence="3" type="ORF">FFLO_06510</name>
</gene>
<proteinExistence type="predicted"/>
<organism evidence="3 4">
    <name type="scientific">Filobasidium floriforme</name>
    <dbReference type="NCBI Taxonomy" id="5210"/>
    <lineage>
        <taxon>Eukaryota</taxon>
        <taxon>Fungi</taxon>
        <taxon>Dikarya</taxon>
        <taxon>Basidiomycota</taxon>
        <taxon>Agaricomycotina</taxon>
        <taxon>Tremellomycetes</taxon>
        <taxon>Filobasidiales</taxon>
        <taxon>Filobasidiaceae</taxon>
        <taxon>Filobasidium</taxon>
    </lineage>
</organism>
<evidence type="ECO:0000313" key="4">
    <source>
        <dbReference type="Proteomes" id="UP000812966"/>
    </source>
</evidence>
<dbReference type="InterPro" id="IPR002083">
    <property type="entry name" value="MATH/TRAF_dom"/>
</dbReference>
<protein>
    <recommendedName>
        <fullName evidence="2">MATH domain-containing protein</fullName>
    </recommendedName>
</protein>
<dbReference type="InterPro" id="IPR011333">
    <property type="entry name" value="SKP1/BTB/POZ_sf"/>
</dbReference>
<dbReference type="Gene3D" id="3.30.710.10">
    <property type="entry name" value="Potassium Channel Kv1.1, Chain A"/>
    <property type="match status" value="1"/>
</dbReference>